<dbReference type="HOGENOM" id="CLU_554375_0_0_1"/>
<organism evidence="1 2">
    <name type="scientific">Galerina marginata (strain CBS 339.88)</name>
    <dbReference type="NCBI Taxonomy" id="685588"/>
    <lineage>
        <taxon>Eukaryota</taxon>
        <taxon>Fungi</taxon>
        <taxon>Dikarya</taxon>
        <taxon>Basidiomycota</taxon>
        <taxon>Agaricomycotina</taxon>
        <taxon>Agaricomycetes</taxon>
        <taxon>Agaricomycetidae</taxon>
        <taxon>Agaricales</taxon>
        <taxon>Agaricineae</taxon>
        <taxon>Strophariaceae</taxon>
        <taxon>Galerina</taxon>
    </lineage>
</organism>
<keyword evidence="2" id="KW-1185">Reference proteome</keyword>
<protein>
    <submittedName>
        <fullName evidence="1">Uncharacterized protein</fullName>
    </submittedName>
</protein>
<dbReference type="AlphaFoldDB" id="A0A067T3Q3"/>
<proteinExistence type="predicted"/>
<dbReference type="EMBL" id="KL142376">
    <property type="protein sequence ID" value="KDR77815.1"/>
    <property type="molecule type" value="Genomic_DNA"/>
</dbReference>
<accession>A0A067T3Q3</accession>
<evidence type="ECO:0000313" key="2">
    <source>
        <dbReference type="Proteomes" id="UP000027222"/>
    </source>
</evidence>
<evidence type="ECO:0000313" key="1">
    <source>
        <dbReference type="EMBL" id="KDR77815.1"/>
    </source>
</evidence>
<dbReference type="Gene3D" id="1.20.1280.50">
    <property type="match status" value="1"/>
</dbReference>
<dbReference type="OrthoDB" id="2869865at2759"/>
<sequence length="492" mass="55019">MDHISYPELPPDVLSEIFSLCAFIVRDRQTQAYIYDGSATLRAISQVCTLWRDLAISDASIWAQVVEFAGGKNIWREEVLRRTQARPVSATIFWPSSKASPHRLGSLPYKEIVFHIDPSSFKLADGSMKEHIISSITSFIEGSSKTLTSISVHFPQDVLPAIDPFPVIAGSDLTGRLPRLHHLQLTGCSFNFRALLFQKLTSLDIAIFPPRSWNPALFVQALQGMPALISLRMHDTESNVGGRVGDAYSFIIRRSQVTVELPQLSILFLSGSLDVITHLLEVINKPPTCSVSILSSLLSSTRMLPEIRQIIRDAMREWPPQYHVGWYISTPYSDMTTLSSLHQGTNVRLGSFTLTMKDAHAATFLSLIGASAQVLRLESDPRIFMVPQDLFSDFSSITTLVYPDASVIKFLRDRMSDNMPVLLIPRLNQILLNDCVLSNPDFTSLLDKFLELRRLAELPTIQIDFFGRTHTEYVSGLNLVDAVLPMKIADVS</sequence>
<reference evidence="2" key="1">
    <citation type="journal article" date="2014" name="Proc. Natl. Acad. Sci. U.S.A.">
        <title>Extensive sampling of basidiomycete genomes demonstrates inadequacy of the white-rot/brown-rot paradigm for wood decay fungi.</title>
        <authorList>
            <person name="Riley R."/>
            <person name="Salamov A.A."/>
            <person name="Brown D.W."/>
            <person name="Nagy L.G."/>
            <person name="Floudas D."/>
            <person name="Held B.W."/>
            <person name="Levasseur A."/>
            <person name="Lombard V."/>
            <person name="Morin E."/>
            <person name="Otillar R."/>
            <person name="Lindquist E.A."/>
            <person name="Sun H."/>
            <person name="LaButti K.M."/>
            <person name="Schmutz J."/>
            <person name="Jabbour D."/>
            <person name="Luo H."/>
            <person name="Baker S.E."/>
            <person name="Pisabarro A.G."/>
            <person name="Walton J.D."/>
            <person name="Blanchette R.A."/>
            <person name="Henrissat B."/>
            <person name="Martin F."/>
            <person name="Cullen D."/>
            <person name="Hibbett D.S."/>
            <person name="Grigoriev I.V."/>
        </authorList>
    </citation>
    <scope>NUCLEOTIDE SEQUENCE [LARGE SCALE GENOMIC DNA]</scope>
    <source>
        <strain evidence="2">CBS 339.88</strain>
    </source>
</reference>
<name>A0A067T3Q3_GALM3</name>
<dbReference type="Proteomes" id="UP000027222">
    <property type="component" value="Unassembled WGS sequence"/>
</dbReference>
<gene>
    <name evidence="1" type="ORF">GALMADRAFT_245919</name>
</gene>